<evidence type="ECO:0000256" key="2">
    <source>
        <dbReference type="ARBA" id="ARBA00004496"/>
    </source>
</evidence>
<accession>A0A084U3H3</accession>
<dbReference type="InterPro" id="IPR000836">
    <property type="entry name" value="PRTase_dom"/>
</dbReference>
<dbReference type="GO" id="GO:0052657">
    <property type="term" value="F:guanine phosphoribosyltransferase activity"/>
    <property type="evidence" value="ECO:0007669"/>
    <property type="project" value="UniProtKB-ARBA"/>
</dbReference>
<evidence type="ECO:0000313" key="18">
    <source>
        <dbReference type="Proteomes" id="UP000028523"/>
    </source>
</evidence>
<name>A0A084U3H3_MALIO</name>
<dbReference type="Pfam" id="PF00156">
    <property type="entry name" value="Pribosyltran"/>
    <property type="match status" value="1"/>
</dbReference>
<comment type="pathway">
    <text evidence="4">Purine metabolism; GMP biosynthesis via salvage pathway; GMP from guanine: step 1/1.</text>
</comment>
<keyword evidence="18" id="KW-1185">Reference proteome</keyword>
<sequence>MDNRIEEVLISEKEIIEGIKKAANWVDDTYKNEEIVIIGLLKGCIPFFGQLVSNIKTDLEMDFMVVSSFKGMDKAIGLPEIVTDIKTDIKGKNVLLVEDIVDSGYTVKYVFDYLKERSCKSIRVISLLNKQEGRKVDFNPDYYCFDVPNKFLVGFGLDYKEKFRNLPYIGILKKGVYSV</sequence>
<dbReference type="PANTHER" id="PTHR43340">
    <property type="entry name" value="HYPOXANTHINE-GUANINE PHOSPHORIBOSYLTRANSFERASE"/>
    <property type="match status" value="1"/>
</dbReference>
<keyword evidence="11 15" id="KW-0547">Nucleotide-binding</keyword>
<keyword evidence="6 15" id="KW-0963">Cytoplasm</keyword>
<gene>
    <name evidence="17" type="primary">hpt</name>
    <name evidence="17" type="ORF">P271_349</name>
</gene>
<dbReference type="GO" id="GO:0032263">
    <property type="term" value="P:GMP salvage"/>
    <property type="evidence" value="ECO:0007669"/>
    <property type="project" value="TreeGrafter"/>
</dbReference>
<dbReference type="EC" id="2.4.2.8" evidence="15"/>
<keyword evidence="12 15" id="KW-0460">Magnesium</keyword>
<evidence type="ECO:0000256" key="1">
    <source>
        <dbReference type="ARBA" id="ARBA00001946"/>
    </source>
</evidence>
<keyword evidence="9 15" id="KW-0479">Metal-binding</keyword>
<evidence type="ECO:0000256" key="12">
    <source>
        <dbReference type="ARBA" id="ARBA00022842"/>
    </source>
</evidence>
<dbReference type="PANTHER" id="PTHR43340:SF1">
    <property type="entry name" value="HYPOXANTHINE PHOSPHORIBOSYLTRANSFERASE"/>
    <property type="match status" value="1"/>
</dbReference>
<dbReference type="GO" id="GO:0006178">
    <property type="term" value="P:guanine salvage"/>
    <property type="evidence" value="ECO:0007669"/>
    <property type="project" value="TreeGrafter"/>
</dbReference>
<keyword evidence="7 15" id="KW-0328">Glycosyltransferase</keyword>
<dbReference type="AlphaFoldDB" id="A0A084U3H3"/>
<comment type="caution">
    <text evidence="17">The sequence shown here is derived from an EMBL/GenBank/DDBJ whole genome shotgun (WGS) entry which is preliminary data.</text>
</comment>
<protein>
    <recommendedName>
        <fullName evidence="15">Hypoxanthine phosphoribosyltransferase</fullName>
        <ecNumber evidence="15">2.4.2.8</ecNumber>
    </recommendedName>
</protein>
<dbReference type="GO" id="GO:0005829">
    <property type="term" value="C:cytosol"/>
    <property type="evidence" value="ECO:0007669"/>
    <property type="project" value="TreeGrafter"/>
</dbReference>
<comment type="pathway">
    <text evidence="3 15">Purine metabolism; IMP biosynthesis via salvage pathway; IMP from hypoxanthine: step 1/1.</text>
</comment>
<evidence type="ECO:0000256" key="5">
    <source>
        <dbReference type="ARBA" id="ARBA00008391"/>
    </source>
</evidence>
<dbReference type="InterPro" id="IPR050408">
    <property type="entry name" value="HGPRT"/>
</dbReference>
<evidence type="ECO:0000259" key="16">
    <source>
        <dbReference type="Pfam" id="PF00156"/>
    </source>
</evidence>
<comment type="catalytic activity">
    <reaction evidence="13">
        <text>GMP + diphosphate = guanine + 5-phospho-alpha-D-ribose 1-diphosphate</text>
        <dbReference type="Rhea" id="RHEA:25424"/>
        <dbReference type="ChEBI" id="CHEBI:16235"/>
        <dbReference type="ChEBI" id="CHEBI:33019"/>
        <dbReference type="ChEBI" id="CHEBI:58017"/>
        <dbReference type="ChEBI" id="CHEBI:58115"/>
        <dbReference type="EC" id="2.4.2.8"/>
    </reaction>
    <physiologicalReaction direction="right-to-left" evidence="13">
        <dbReference type="Rhea" id="RHEA:25426"/>
    </physiologicalReaction>
</comment>
<dbReference type="NCBIfam" id="TIGR01203">
    <property type="entry name" value="HGPRTase"/>
    <property type="match status" value="1"/>
</dbReference>
<dbReference type="Gene3D" id="3.40.50.2020">
    <property type="match status" value="1"/>
</dbReference>
<evidence type="ECO:0000313" key="17">
    <source>
        <dbReference type="EMBL" id="KFB07509.1"/>
    </source>
</evidence>
<dbReference type="InterPro" id="IPR029057">
    <property type="entry name" value="PRTase-like"/>
</dbReference>
<dbReference type="SUPFAM" id="SSF53271">
    <property type="entry name" value="PRTase-like"/>
    <property type="match status" value="1"/>
</dbReference>
<dbReference type="InterPro" id="IPR005904">
    <property type="entry name" value="Hxn_phspho_trans"/>
</dbReference>
<evidence type="ECO:0000256" key="4">
    <source>
        <dbReference type="ARBA" id="ARBA00004676"/>
    </source>
</evidence>
<dbReference type="EMBL" id="AWQU01000080">
    <property type="protein sequence ID" value="KFB07509.1"/>
    <property type="molecule type" value="Genomic_DNA"/>
</dbReference>
<comment type="catalytic activity">
    <reaction evidence="14">
        <text>IMP + diphosphate = hypoxanthine + 5-phospho-alpha-D-ribose 1-diphosphate</text>
        <dbReference type="Rhea" id="RHEA:17973"/>
        <dbReference type="ChEBI" id="CHEBI:17368"/>
        <dbReference type="ChEBI" id="CHEBI:33019"/>
        <dbReference type="ChEBI" id="CHEBI:58017"/>
        <dbReference type="ChEBI" id="CHEBI:58053"/>
        <dbReference type="EC" id="2.4.2.8"/>
    </reaction>
    <physiologicalReaction direction="right-to-left" evidence="14">
        <dbReference type="Rhea" id="RHEA:17975"/>
    </physiologicalReaction>
</comment>
<dbReference type="GO" id="GO:0004422">
    <property type="term" value="F:hypoxanthine phosphoribosyltransferase activity"/>
    <property type="evidence" value="ECO:0007669"/>
    <property type="project" value="InterPro"/>
</dbReference>
<evidence type="ECO:0000256" key="8">
    <source>
        <dbReference type="ARBA" id="ARBA00022679"/>
    </source>
</evidence>
<comment type="similarity">
    <text evidence="5 15">Belongs to the purine/pyrimidine phosphoribosyltransferase family.</text>
</comment>
<dbReference type="GO" id="GO:0000287">
    <property type="term" value="F:magnesium ion binding"/>
    <property type="evidence" value="ECO:0007669"/>
    <property type="project" value="TreeGrafter"/>
</dbReference>
<evidence type="ECO:0000256" key="6">
    <source>
        <dbReference type="ARBA" id="ARBA00022490"/>
    </source>
</evidence>
<dbReference type="GO" id="GO:0000166">
    <property type="term" value="F:nucleotide binding"/>
    <property type="evidence" value="ECO:0007669"/>
    <property type="project" value="UniProtKB-KW"/>
</dbReference>
<reference evidence="17 18" key="1">
    <citation type="journal article" date="2014" name="PLoS ONE">
        <title>Reduction of Hydrogen Peroxide Accumulation and Toxicity by a Catalase from Mycoplasma iowae.</title>
        <authorList>
            <person name="Pritchard R.E."/>
            <person name="Prassinos A.J."/>
            <person name="Osborne J.D."/>
            <person name="Raviv Z."/>
            <person name="Balish M.F."/>
        </authorList>
    </citation>
    <scope>NUCLEOTIDE SEQUENCE [LARGE SCALE GENOMIC DNA]</scope>
    <source>
        <strain evidence="17 18">DK-CPA</strain>
    </source>
</reference>
<evidence type="ECO:0000256" key="10">
    <source>
        <dbReference type="ARBA" id="ARBA00022726"/>
    </source>
</evidence>
<proteinExistence type="inferred from homology"/>
<dbReference type="GO" id="GO:0032264">
    <property type="term" value="P:IMP salvage"/>
    <property type="evidence" value="ECO:0007669"/>
    <property type="project" value="UniProtKB-UniPathway"/>
</dbReference>
<dbReference type="RefSeq" id="WP_004024617.1">
    <property type="nucleotide sequence ID" value="NZ_AWQU01000080.1"/>
</dbReference>
<comment type="cofactor">
    <cofactor evidence="1 15">
        <name>Mg(2+)</name>
        <dbReference type="ChEBI" id="CHEBI:18420"/>
    </cofactor>
</comment>
<evidence type="ECO:0000256" key="3">
    <source>
        <dbReference type="ARBA" id="ARBA00004669"/>
    </source>
</evidence>
<dbReference type="GO" id="GO:0006166">
    <property type="term" value="P:purine ribonucleoside salvage"/>
    <property type="evidence" value="ECO:0007669"/>
    <property type="project" value="UniProtKB-KW"/>
</dbReference>
<dbReference type="GeneID" id="96867220"/>
<evidence type="ECO:0000256" key="7">
    <source>
        <dbReference type="ARBA" id="ARBA00022676"/>
    </source>
</evidence>
<dbReference type="FunFam" id="3.40.50.2020:FF:000006">
    <property type="entry name" value="Hypoxanthine phosphoribosyltransferase"/>
    <property type="match status" value="1"/>
</dbReference>
<dbReference type="Proteomes" id="UP000028523">
    <property type="component" value="Unassembled WGS sequence"/>
</dbReference>
<keyword evidence="10 15" id="KW-0660">Purine salvage</keyword>
<organism evidence="17 18">
    <name type="scientific">Malacoplasma iowae DK-CPA</name>
    <dbReference type="NCBI Taxonomy" id="1394179"/>
    <lineage>
        <taxon>Bacteria</taxon>
        <taxon>Bacillati</taxon>
        <taxon>Mycoplasmatota</taxon>
        <taxon>Mycoplasmoidales</taxon>
        <taxon>Mycoplasmoidaceae</taxon>
        <taxon>Malacoplasma</taxon>
    </lineage>
</organism>
<dbReference type="CDD" id="cd06223">
    <property type="entry name" value="PRTases_typeI"/>
    <property type="match status" value="1"/>
</dbReference>
<evidence type="ECO:0000256" key="9">
    <source>
        <dbReference type="ARBA" id="ARBA00022723"/>
    </source>
</evidence>
<evidence type="ECO:0000256" key="14">
    <source>
        <dbReference type="ARBA" id="ARBA00049402"/>
    </source>
</evidence>
<dbReference type="UniPathway" id="UPA00591">
    <property type="reaction ID" value="UER00648"/>
</dbReference>
<evidence type="ECO:0000256" key="11">
    <source>
        <dbReference type="ARBA" id="ARBA00022741"/>
    </source>
</evidence>
<feature type="domain" description="Phosphoribosyltransferase" evidence="16">
    <location>
        <begin position="13"/>
        <end position="160"/>
    </location>
</feature>
<evidence type="ECO:0000256" key="15">
    <source>
        <dbReference type="RuleBase" id="RU364099"/>
    </source>
</evidence>
<comment type="subcellular location">
    <subcellularLocation>
        <location evidence="2 15">Cytoplasm</location>
    </subcellularLocation>
</comment>
<dbReference type="GO" id="GO:0046100">
    <property type="term" value="P:hypoxanthine metabolic process"/>
    <property type="evidence" value="ECO:0007669"/>
    <property type="project" value="TreeGrafter"/>
</dbReference>
<evidence type="ECO:0000256" key="13">
    <source>
        <dbReference type="ARBA" id="ARBA00048811"/>
    </source>
</evidence>
<keyword evidence="8 15" id="KW-0808">Transferase</keyword>